<feature type="transmembrane region" description="Helical" evidence="10">
    <location>
        <begin position="156"/>
        <end position="176"/>
    </location>
</feature>
<organism evidence="12 13">
    <name type="scientific">Candidatus Paenalcaligenes intestinipullorum</name>
    <dbReference type="NCBI Taxonomy" id="2838718"/>
    <lineage>
        <taxon>Bacteria</taxon>
        <taxon>Pseudomonadati</taxon>
        <taxon>Pseudomonadota</taxon>
        <taxon>Betaproteobacteria</taxon>
        <taxon>Burkholderiales</taxon>
        <taxon>Alcaligenaceae</taxon>
        <taxon>Paenalcaligenes</taxon>
    </lineage>
</organism>
<evidence type="ECO:0000256" key="2">
    <source>
        <dbReference type="ARBA" id="ARBA00022448"/>
    </source>
</evidence>
<dbReference type="Proteomes" id="UP000823889">
    <property type="component" value="Unassembled WGS sequence"/>
</dbReference>
<evidence type="ECO:0000259" key="11">
    <source>
        <dbReference type="Pfam" id="PF00999"/>
    </source>
</evidence>
<dbReference type="Pfam" id="PF00999">
    <property type="entry name" value="Na_H_Exchanger"/>
    <property type="match status" value="1"/>
</dbReference>
<dbReference type="GO" id="GO:0098719">
    <property type="term" value="P:sodium ion import across plasma membrane"/>
    <property type="evidence" value="ECO:0007669"/>
    <property type="project" value="TreeGrafter"/>
</dbReference>
<dbReference type="EMBL" id="DWUQ01000141">
    <property type="protein sequence ID" value="HJD44707.1"/>
    <property type="molecule type" value="Genomic_DNA"/>
</dbReference>
<evidence type="ECO:0000313" key="12">
    <source>
        <dbReference type="EMBL" id="HJD44707.1"/>
    </source>
</evidence>
<keyword evidence="10" id="KW-0997">Cell inner membrane</keyword>
<dbReference type="AlphaFoldDB" id="A0A9D2RHU6"/>
<feature type="transmembrane region" description="Helical" evidence="10">
    <location>
        <begin position="55"/>
        <end position="72"/>
    </location>
</feature>
<feature type="transmembrane region" description="Helical" evidence="10">
    <location>
        <begin position="183"/>
        <end position="204"/>
    </location>
</feature>
<dbReference type="GO" id="GO:0015386">
    <property type="term" value="F:potassium:proton antiporter activity"/>
    <property type="evidence" value="ECO:0007669"/>
    <property type="project" value="TreeGrafter"/>
</dbReference>
<dbReference type="InterPro" id="IPR004705">
    <property type="entry name" value="Cation/H_exchanger_CPA1_bac"/>
</dbReference>
<keyword evidence="6 10" id="KW-0915">Sodium</keyword>
<dbReference type="GO" id="GO:0015385">
    <property type="term" value="F:sodium:proton antiporter activity"/>
    <property type="evidence" value="ECO:0007669"/>
    <property type="project" value="InterPro"/>
</dbReference>
<feature type="transmembrane region" description="Helical" evidence="10">
    <location>
        <begin position="359"/>
        <end position="383"/>
    </location>
</feature>
<keyword evidence="5 10" id="KW-1133">Transmembrane helix</keyword>
<dbReference type="PANTHER" id="PTHR10110:SF86">
    <property type="entry name" value="SODIUM_HYDROGEN EXCHANGER 7"/>
    <property type="match status" value="1"/>
</dbReference>
<comment type="caution">
    <text evidence="10">Lacks conserved residue(s) required for the propagation of feature annotation.</text>
</comment>
<evidence type="ECO:0000256" key="7">
    <source>
        <dbReference type="ARBA" id="ARBA00023065"/>
    </source>
</evidence>
<comment type="subcellular location">
    <subcellularLocation>
        <location evidence="10">Cell inner membrane</location>
        <topology evidence="10">Multi-pass membrane protein</topology>
    </subcellularLocation>
    <subcellularLocation>
        <location evidence="1">Cell membrane</location>
        <topology evidence="1">Multi-pass membrane protein</topology>
    </subcellularLocation>
</comment>
<evidence type="ECO:0000256" key="6">
    <source>
        <dbReference type="ARBA" id="ARBA00023053"/>
    </source>
</evidence>
<feature type="transmembrane region" description="Helical" evidence="10">
    <location>
        <begin position="312"/>
        <end position="338"/>
    </location>
</feature>
<keyword evidence="7 10" id="KW-0406">Ion transport</keyword>
<reference evidence="12" key="1">
    <citation type="journal article" date="2021" name="PeerJ">
        <title>Extensive microbial diversity within the chicken gut microbiome revealed by metagenomics and culture.</title>
        <authorList>
            <person name="Gilroy R."/>
            <person name="Ravi A."/>
            <person name="Getino M."/>
            <person name="Pursley I."/>
            <person name="Horton D.L."/>
            <person name="Alikhan N.F."/>
            <person name="Baker D."/>
            <person name="Gharbi K."/>
            <person name="Hall N."/>
            <person name="Watson M."/>
            <person name="Adriaenssens E.M."/>
            <person name="Foster-Nyarko E."/>
            <person name="Jarju S."/>
            <person name="Secka A."/>
            <person name="Antonio M."/>
            <person name="Oren A."/>
            <person name="Chaudhuri R.R."/>
            <person name="La Ragione R."/>
            <person name="Hildebrand F."/>
            <person name="Pallen M.J."/>
        </authorList>
    </citation>
    <scope>NUCLEOTIDE SEQUENCE</scope>
    <source>
        <strain evidence="12">9264</strain>
    </source>
</reference>
<dbReference type="Gene3D" id="6.10.140.1330">
    <property type="match status" value="1"/>
</dbReference>
<keyword evidence="4 10" id="KW-0812">Transmembrane</keyword>
<evidence type="ECO:0000256" key="10">
    <source>
        <dbReference type="RuleBase" id="RU366002"/>
    </source>
</evidence>
<keyword evidence="3" id="KW-1003">Cell membrane</keyword>
<gene>
    <name evidence="12" type="ORF">H9906_06740</name>
</gene>
<evidence type="ECO:0000313" key="13">
    <source>
        <dbReference type="Proteomes" id="UP000823889"/>
    </source>
</evidence>
<comment type="similarity">
    <text evidence="10">Belongs to the monovalent cation:proton antiporter 1 (CPA1) transporter (TC 2.A.36) family.</text>
</comment>
<feature type="domain" description="Cation/H+ exchanger transmembrane" evidence="11">
    <location>
        <begin position="22"/>
        <end position="418"/>
    </location>
</feature>
<feature type="transmembrane region" description="Helical" evidence="10">
    <location>
        <begin position="395"/>
        <end position="417"/>
    </location>
</feature>
<evidence type="ECO:0000256" key="3">
    <source>
        <dbReference type="ARBA" id="ARBA00022475"/>
    </source>
</evidence>
<comment type="function">
    <text evidence="10">Na(+)/H(+) antiporter that extrudes sodium in exchange for external protons.</text>
</comment>
<evidence type="ECO:0000256" key="9">
    <source>
        <dbReference type="ARBA" id="ARBA00023201"/>
    </source>
</evidence>
<keyword evidence="10" id="KW-0050">Antiport</keyword>
<feature type="transmembrane region" description="Helical" evidence="10">
    <location>
        <begin position="271"/>
        <end position="292"/>
    </location>
</feature>
<dbReference type="PANTHER" id="PTHR10110">
    <property type="entry name" value="SODIUM/HYDROGEN EXCHANGER"/>
    <property type="match status" value="1"/>
</dbReference>
<dbReference type="GO" id="GO:0005886">
    <property type="term" value="C:plasma membrane"/>
    <property type="evidence" value="ECO:0007669"/>
    <property type="project" value="UniProtKB-SubCell"/>
</dbReference>
<dbReference type="GO" id="GO:0051453">
    <property type="term" value="P:regulation of intracellular pH"/>
    <property type="evidence" value="ECO:0007669"/>
    <property type="project" value="TreeGrafter"/>
</dbReference>
<keyword evidence="2 10" id="KW-0813">Transport</keyword>
<dbReference type="NCBIfam" id="TIGR00831">
    <property type="entry name" value="a_cpa1"/>
    <property type="match status" value="1"/>
</dbReference>
<comment type="caution">
    <text evidence="12">The sequence shown here is derived from an EMBL/GenBank/DDBJ whole genome shotgun (WGS) entry which is preliminary data.</text>
</comment>
<feature type="transmembrane region" description="Helical" evidence="10">
    <location>
        <begin position="84"/>
        <end position="107"/>
    </location>
</feature>
<evidence type="ECO:0000256" key="1">
    <source>
        <dbReference type="ARBA" id="ARBA00004651"/>
    </source>
</evidence>
<proteinExistence type="inferred from homology"/>
<dbReference type="InterPro" id="IPR006153">
    <property type="entry name" value="Cation/H_exchanger_TM"/>
</dbReference>
<evidence type="ECO:0000256" key="8">
    <source>
        <dbReference type="ARBA" id="ARBA00023136"/>
    </source>
</evidence>
<accession>A0A9D2RHU6</accession>
<dbReference type="InterPro" id="IPR018422">
    <property type="entry name" value="Cation/H_exchanger_CPA1"/>
</dbReference>
<evidence type="ECO:0000256" key="4">
    <source>
        <dbReference type="ARBA" id="ARBA00022692"/>
    </source>
</evidence>
<feature type="transmembrane region" description="Helical" evidence="10">
    <location>
        <begin position="224"/>
        <end position="250"/>
    </location>
</feature>
<reference evidence="12" key="2">
    <citation type="submission" date="2021-04" db="EMBL/GenBank/DDBJ databases">
        <authorList>
            <person name="Gilroy R."/>
        </authorList>
    </citation>
    <scope>NUCLEOTIDE SEQUENCE</scope>
    <source>
        <strain evidence="12">9264</strain>
    </source>
</reference>
<evidence type="ECO:0000256" key="5">
    <source>
        <dbReference type="ARBA" id="ARBA00022989"/>
    </source>
</evidence>
<sequence>MDTVGLLLVIMGAVLLSRSVQLALPVSIPLPLIQIAFGALIAVGFEQSLHLEPDVFFFVFLPPLLFMDGWRIPKDALKQDSMGIFVLSVVLVILTVIGLGYLLHWLIPVMPLPVAFALAAIVSPTDVVAFSSITQKLPVPPRALAILEGEALFNDASGLVAFQLAVAAMVTGLFSFTHAIQSFLWVALVGLLTGYIVVRVLVGVRDTFTRFYGEDTGSEILFSLLMPFVAYLVAEQVDASGILAAVMAGITMSRSELSARESSSTRVQRRVIFDALQLTLNGMMFVLLGEQLPKLLAGATTAVQESQHDSAWWLLIYTLVICTCLVIMRFALISGYLFMIKRVPRYHAQLPTHINLAAVSILTLGGVRGALTLAGVLTLPLLLGEAPFPARDLTIFLAAAVIIVSLLIATFGLPFALKRYLQGKTPRQLHSSEAVQHAKTIAYDAARASLHEQLAEWKQNPANENAVYAEQHPVILRRVLAQLEASLGLLESHDSLNEVHQAYVLECELLQSAIESARVTIFQLARDKTISDEVARALIHRLDLQETPLRE</sequence>
<protein>
    <submittedName>
        <fullName evidence="12">Na+/H+ antiporter</fullName>
    </submittedName>
</protein>
<keyword evidence="9 10" id="KW-0739">Sodium transport</keyword>
<keyword evidence="8 10" id="KW-0472">Membrane</keyword>
<name>A0A9D2RHU6_9BURK</name>